<dbReference type="InterPro" id="IPR009061">
    <property type="entry name" value="DNA-bd_dom_put_sf"/>
</dbReference>
<dbReference type="AlphaFoldDB" id="A0A537K218"/>
<proteinExistence type="predicted"/>
<dbReference type="Gene3D" id="1.10.1660.10">
    <property type="match status" value="1"/>
</dbReference>
<dbReference type="PANTHER" id="PTHR30204">
    <property type="entry name" value="REDOX-CYCLING DRUG-SENSING TRANSCRIPTIONAL ACTIVATOR SOXR"/>
    <property type="match status" value="1"/>
</dbReference>
<protein>
    <submittedName>
        <fullName evidence="4">MerR family transcriptional regulator</fullName>
    </submittedName>
</protein>
<reference evidence="4 5" key="1">
    <citation type="journal article" date="2019" name="Nat. Microbiol.">
        <title>Mediterranean grassland soil C-N compound turnover is dependent on rainfall and depth, and is mediated by genomically divergent microorganisms.</title>
        <authorList>
            <person name="Diamond S."/>
            <person name="Andeer P.F."/>
            <person name="Li Z."/>
            <person name="Crits-Christoph A."/>
            <person name="Burstein D."/>
            <person name="Anantharaman K."/>
            <person name="Lane K.R."/>
            <person name="Thomas B.C."/>
            <person name="Pan C."/>
            <person name="Northen T.R."/>
            <person name="Banfield J.F."/>
        </authorList>
    </citation>
    <scope>NUCLEOTIDE SEQUENCE [LARGE SCALE GENOMIC DNA]</scope>
    <source>
        <strain evidence="4">NP_3</strain>
    </source>
</reference>
<dbReference type="Pfam" id="PF13411">
    <property type="entry name" value="MerR_1"/>
    <property type="match status" value="1"/>
</dbReference>
<name>A0A537K218_9BACT</name>
<dbReference type="GO" id="GO:0003700">
    <property type="term" value="F:DNA-binding transcription factor activity"/>
    <property type="evidence" value="ECO:0007669"/>
    <property type="project" value="InterPro"/>
</dbReference>
<evidence type="ECO:0000313" key="4">
    <source>
        <dbReference type="EMBL" id="TMI89833.1"/>
    </source>
</evidence>
<dbReference type="EMBL" id="VBAK01000118">
    <property type="protein sequence ID" value="TMI89833.1"/>
    <property type="molecule type" value="Genomic_DNA"/>
</dbReference>
<dbReference type="SMART" id="SM00422">
    <property type="entry name" value="HTH_MERR"/>
    <property type="match status" value="1"/>
</dbReference>
<dbReference type="PROSITE" id="PS50937">
    <property type="entry name" value="HTH_MERR_2"/>
    <property type="match status" value="1"/>
</dbReference>
<organism evidence="4 5">
    <name type="scientific">Candidatus Segetimicrobium genomatis</name>
    <dbReference type="NCBI Taxonomy" id="2569760"/>
    <lineage>
        <taxon>Bacteria</taxon>
        <taxon>Bacillati</taxon>
        <taxon>Candidatus Sysuimicrobiota</taxon>
        <taxon>Candidatus Sysuimicrobiia</taxon>
        <taxon>Candidatus Sysuimicrobiales</taxon>
        <taxon>Candidatus Segetimicrobiaceae</taxon>
        <taxon>Candidatus Segetimicrobium</taxon>
    </lineage>
</organism>
<feature type="domain" description="HTH merR-type" evidence="3">
    <location>
        <begin position="14"/>
        <end position="84"/>
    </location>
</feature>
<dbReference type="Proteomes" id="UP000318509">
    <property type="component" value="Unassembled WGS sequence"/>
</dbReference>
<accession>A0A537K218</accession>
<evidence type="ECO:0000256" key="1">
    <source>
        <dbReference type="ARBA" id="ARBA00023125"/>
    </source>
</evidence>
<dbReference type="SUPFAM" id="SSF46955">
    <property type="entry name" value="Putative DNA-binding domain"/>
    <property type="match status" value="1"/>
</dbReference>
<keyword evidence="1" id="KW-0238">DNA-binding</keyword>
<dbReference type="PANTHER" id="PTHR30204:SF90">
    <property type="entry name" value="HTH-TYPE TRANSCRIPTIONAL ACTIVATOR MTA"/>
    <property type="match status" value="1"/>
</dbReference>
<evidence type="ECO:0000256" key="2">
    <source>
        <dbReference type="SAM" id="MobiDB-lite"/>
    </source>
</evidence>
<dbReference type="GO" id="GO:0003677">
    <property type="term" value="F:DNA binding"/>
    <property type="evidence" value="ECO:0007669"/>
    <property type="project" value="UniProtKB-KW"/>
</dbReference>
<dbReference type="InterPro" id="IPR047057">
    <property type="entry name" value="MerR_fam"/>
</dbReference>
<feature type="region of interest" description="Disordered" evidence="2">
    <location>
        <begin position="144"/>
        <end position="165"/>
    </location>
</feature>
<comment type="caution">
    <text evidence="4">The sequence shown here is derived from an EMBL/GenBank/DDBJ whole genome shotgun (WGS) entry which is preliminary data.</text>
</comment>
<evidence type="ECO:0000259" key="3">
    <source>
        <dbReference type="PROSITE" id="PS50937"/>
    </source>
</evidence>
<gene>
    <name evidence="4" type="ORF">E6H00_08765</name>
</gene>
<dbReference type="InterPro" id="IPR000551">
    <property type="entry name" value="MerR-type_HTH_dom"/>
</dbReference>
<feature type="compositionally biased region" description="Low complexity" evidence="2">
    <location>
        <begin position="146"/>
        <end position="159"/>
    </location>
</feature>
<sequence>MASAPREGSRVTTFYQIGEVCQRSGLTQRALHYYDEIGLLVPSERLNGGQRLYTAADLERIERIKNLKRLLGLSLSEIKRMLDADEARARFLAAAQTTPDPGRRHKAVESALRVTEDQLQSVREKVHQLAQLQRQLERQVREMRRLAAAGPAGSSPAPEGVGGRS</sequence>
<dbReference type="CDD" id="cd01106">
    <property type="entry name" value="HTH_TipAL-Mta"/>
    <property type="match status" value="1"/>
</dbReference>
<evidence type="ECO:0000313" key="5">
    <source>
        <dbReference type="Proteomes" id="UP000318509"/>
    </source>
</evidence>